<comment type="caution">
    <text evidence="1">The sequence shown here is derived from an EMBL/GenBank/DDBJ whole genome shotgun (WGS) entry which is preliminary data.</text>
</comment>
<organism evidence="1 2">
    <name type="scientific">Boeremia exigua</name>
    <dbReference type="NCBI Taxonomy" id="749465"/>
    <lineage>
        <taxon>Eukaryota</taxon>
        <taxon>Fungi</taxon>
        <taxon>Dikarya</taxon>
        <taxon>Ascomycota</taxon>
        <taxon>Pezizomycotina</taxon>
        <taxon>Dothideomycetes</taxon>
        <taxon>Pleosporomycetidae</taxon>
        <taxon>Pleosporales</taxon>
        <taxon>Pleosporineae</taxon>
        <taxon>Didymellaceae</taxon>
        <taxon>Boeremia</taxon>
    </lineage>
</organism>
<reference evidence="1" key="1">
    <citation type="submission" date="2022-11" db="EMBL/GenBank/DDBJ databases">
        <title>Genome Sequence of Boeremia exigua.</title>
        <authorList>
            <person name="Buettner E."/>
        </authorList>
    </citation>
    <scope>NUCLEOTIDE SEQUENCE</scope>
    <source>
        <strain evidence="1">CU02</strain>
    </source>
</reference>
<sequence>MSQSYFTIWRILLQVAILVATVSSCILPLNDFIYSDNVTMLEEAIAQYNVNPAMGWAHVLGGTSPLKPWPKDETGLVTIHYCWPDPETEAKLEEAVRGGWKLWHKLLGDGGPDKGHRVGGFSEYGGSQESSFCWLDRDRYEWNPKVPSGTLVIDALPDKTWGGFATMGYNPVEWDNRPHRNQLRMGWSTMVANHPVFQYWIAAHEIGHVLGLAHEHQRPDSKSPRPKTHPKTHCGTGEHYVHFECKNLANYDKAEQLTRGTTGMTMDKLCESPVFSFLSPWRQINFVPHEYSTKSYYEMFHEDQDGKYDGVDHRYTVVHDRDYDLKSIMQYPSIMNMAGGELFGVPKMPLVAWKEGGSDYVPPKEATDENAEVVGFNLVPTESDQKAVKLLYPWEG</sequence>
<evidence type="ECO:0000313" key="1">
    <source>
        <dbReference type="EMBL" id="KAJ8114692.1"/>
    </source>
</evidence>
<keyword evidence="2" id="KW-1185">Reference proteome</keyword>
<accession>A0ACC2IHP6</accession>
<protein>
    <submittedName>
        <fullName evidence="1">Uncharacterized protein</fullName>
    </submittedName>
</protein>
<dbReference type="Proteomes" id="UP001153331">
    <property type="component" value="Unassembled WGS sequence"/>
</dbReference>
<name>A0ACC2IHP6_9PLEO</name>
<proteinExistence type="predicted"/>
<dbReference type="EMBL" id="JAPHNI010000179">
    <property type="protein sequence ID" value="KAJ8114692.1"/>
    <property type="molecule type" value="Genomic_DNA"/>
</dbReference>
<gene>
    <name evidence="1" type="ORF">OPT61_g3478</name>
</gene>
<evidence type="ECO:0000313" key="2">
    <source>
        <dbReference type="Proteomes" id="UP001153331"/>
    </source>
</evidence>